<feature type="coiled-coil region" evidence="9">
    <location>
        <begin position="828"/>
        <end position="897"/>
    </location>
</feature>
<dbReference type="InterPro" id="IPR004839">
    <property type="entry name" value="Aminotransferase_I/II_large"/>
</dbReference>
<keyword evidence="13" id="KW-1185">Reference proteome</keyword>
<dbReference type="SUPFAM" id="SSF53383">
    <property type="entry name" value="PLP-dependent transferases"/>
    <property type="match status" value="1"/>
</dbReference>
<dbReference type="CDD" id="cd00609">
    <property type="entry name" value="AAT_like"/>
    <property type="match status" value="1"/>
</dbReference>
<name>A0A6H5IFM7_9HYME</name>
<protein>
    <recommendedName>
        <fullName evidence="8">Aspartate aminotransferase</fullName>
        <ecNumber evidence="8">2.6.1.1</ecNumber>
    </recommendedName>
</protein>
<sequence length="1312" mass="151243">MYFCRLIPLLNCKLSILITIGIIDKNNSWWSHVEMGPPDAILGVTEAFKRDQNPKKINLGVGAYRDDDGKPFVLPSVKKAEENLRVKNLDKEYSPISGSADFCKHAITLALGTDNEAVTNGFNSTVQGISGTGSLTIGAHFLSKWFPGNKDIYLPTPSWGNHTPLFKLAGLNVKAYKYYDAKTCGLDFQGLLDDVAKIPEKSIILLHACAHNPTGVDPKPEQWAELSNLIKKKQLFPFFDMAYQGFASGDVMKDSLAVRMFIKEGHNIALAQSFAKNMGLYGERVGAFSLINSDKDEAARTMSQIKILVRPMYSNPPINGARIVSEILGNDELKNQWLVDVKGMADRIISVRSKLRENLKKNGSTRDWSHITDQIGMFCFTGLKAPEVERKTRERASLRAALENTQERIREIRKHASDIKAEENQRRRLLGAHSGEVEAEQRLYKLAQAEESKIQQDARNCEKKTKETDEKLQTLQSNVAKLTKKLESIKKNILVDRDKLLAWEERLNRKDERNQLIEQFVKSDEKTFKKVELERQMLSEKAETYRQAVVKSVGDIQELELNLEKSARLYSQAVKDRRQLMKQWSQSIQVLTQRDKSIYDALRDINELREIAKERMDSYQEQERFLQIQEQENKETEDNIRHLEKELMIRKGEQQKLATALDSFLLEYQVRKKELQDMARQVEDTRASSKRKKNDLENKELKMTDCKTRIKELKETLKNIDHQKMNTEERTSQLQELLEREEKRKASMLKETNRQQSLLLKSVQRQSELEGEVKVARMRQQAEFKRHDQLKQEQVQLEKFLKDRREWVYRTDLEVQRCEMRLALVMGQVRDKEELEAKQQRIEQLKRIAKEKAEVAKVLSNQLSQVENDVRLIAKAIESNAEEVKRLNNRKQDLALLIDGGEKQLKLAQAAYEERRVEESLLELKLKEATKIVAKVDDKLFDLEECAVHMEAAMQERRCEINDQRERLNMQKKILSAECGELRSVLLERRSRLQQLRSRYELLVAALGKNPEDGGPLTTAYLLIQSAQERYLLQERGNKLDMAIRKAEAEIRSMENTLRLVNVCNDKYKSSLTIVDDKGPEKLQQKKLDEELFEALDKLRTKRQALAKLQDDLKSMEDNCEQLDRDVKRVKDEKEDKREIASSLEQQITEQRDKISRADKNLRKVLKDVQNKCICSSDETIILQEVSPWLCHDYLRDSIGNAKTNESAAEGYSRAGAERAEQSGASAYSRVRHTPHRGGGLREEAIVRAEHRAAVGLPLRQELGYDDTPEQLRLDEPLVHGSLEPRQSHGQEQTQSRHRLEGGQRLEDALRA</sequence>
<evidence type="ECO:0000256" key="10">
    <source>
        <dbReference type="SAM" id="MobiDB-lite"/>
    </source>
</evidence>
<keyword evidence="6" id="KW-0663">Pyridoxal phosphate</keyword>
<dbReference type="GO" id="GO:0005930">
    <property type="term" value="C:axoneme"/>
    <property type="evidence" value="ECO:0007669"/>
    <property type="project" value="InterPro"/>
</dbReference>
<evidence type="ECO:0000256" key="1">
    <source>
        <dbReference type="ARBA" id="ARBA00001933"/>
    </source>
</evidence>
<dbReference type="FunFam" id="3.90.1150.10:FF:000160">
    <property type="entry name" value="Similar to aspartate aminotransferase"/>
    <property type="match status" value="1"/>
</dbReference>
<evidence type="ECO:0000259" key="11">
    <source>
        <dbReference type="Pfam" id="PF00155"/>
    </source>
</evidence>
<comment type="miscellaneous">
    <text evidence="8">In eukaryotes there are cytoplasmic, mitochondrial and chloroplastic isozymes.</text>
</comment>
<dbReference type="FunFam" id="3.40.640.10:FF:000026">
    <property type="entry name" value="Aspartate aminotransferase"/>
    <property type="match status" value="1"/>
</dbReference>
<dbReference type="GO" id="GO:0004069">
    <property type="term" value="F:L-aspartate:2-oxoglutarate aminotransferase activity"/>
    <property type="evidence" value="ECO:0007669"/>
    <property type="project" value="UniProtKB-EC"/>
</dbReference>
<feature type="coiled-coil region" evidence="9">
    <location>
        <begin position="388"/>
        <end position="422"/>
    </location>
</feature>
<feature type="coiled-coil region" evidence="9">
    <location>
        <begin position="1099"/>
        <end position="1161"/>
    </location>
</feature>
<dbReference type="Proteomes" id="UP000479190">
    <property type="component" value="Unassembled WGS sequence"/>
</dbReference>
<dbReference type="InterPro" id="IPR033290">
    <property type="entry name" value="CCDC39"/>
</dbReference>
<dbReference type="GO" id="GO:0005739">
    <property type="term" value="C:mitochondrion"/>
    <property type="evidence" value="ECO:0007669"/>
    <property type="project" value="TreeGrafter"/>
</dbReference>
<dbReference type="NCBIfam" id="NF006719">
    <property type="entry name" value="PRK09257.1"/>
    <property type="match status" value="1"/>
</dbReference>
<comment type="similarity">
    <text evidence="2">Belongs to the class-I pyridoxal-phosphate-dependent aminotransferase family.</text>
</comment>
<dbReference type="GO" id="GO:0036159">
    <property type="term" value="P:inner dynein arm assembly"/>
    <property type="evidence" value="ECO:0007669"/>
    <property type="project" value="InterPro"/>
</dbReference>
<reference evidence="12 13" key="1">
    <citation type="submission" date="2020-02" db="EMBL/GenBank/DDBJ databases">
        <authorList>
            <person name="Ferguson B K."/>
        </authorList>
    </citation>
    <scope>NUCLEOTIDE SEQUENCE [LARGE SCALE GENOMIC DNA]</scope>
</reference>
<dbReference type="Pfam" id="PF24161">
    <property type="entry name" value="CCDC39"/>
    <property type="match status" value="1"/>
</dbReference>
<feature type="compositionally biased region" description="Basic and acidic residues" evidence="10">
    <location>
        <begin position="1298"/>
        <end position="1312"/>
    </location>
</feature>
<keyword evidence="5 8" id="KW-0808">Transferase</keyword>
<dbReference type="PROSITE" id="PS00105">
    <property type="entry name" value="AA_TRANSFER_CLASS_1"/>
    <property type="match status" value="1"/>
</dbReference>
<dbReference type="OrthoDB" id="420518at2759"/>
<dbReference type="GO" id="GO:0030170">
    <property type="term" value="F:pyridoxal phosphate binding"/>
    <property type="evidence" value="ECO:0007669"/>
    <property type="project" value="InterPro"/>
</dbReference>
<feature type="coiled-coil region" evidence="9">
    <location>
        <begin position="602"/>
        <end position="751"/>
    </location>
</feature>
<feature type="domain" description="Aminotransferase class I/classII large" evidence="11">
    <location>
        <begin position="55"/>
        <end position="386"/>
    </location>
</feature>
<evidence type="ECO:0000256" key="3">
    <source>
        <dbReference type="ARBA" id="ARBA00011738"/>
    </source>
</evidence>
<dbReference type="Gene3D" id="3.40.640.10">
    <property type="entry name" value="Type I PLP-dependent aspartate aminotransferase-like (Major domain)"/>
    <property type="match status" value="1"/>
</dbReference>
<dbReference type="GO" id="GO:0006533">
    <property type="term" value="P:L-aspartate catabolic process"/>
    <property type="evidence" value="ECO:0007669"/>
    <property type="project" value="TreeGrafter"/>
</dbReference>
<comment type="cofactor">
    <cofactor evidence="1">
        <name>pyridoxal 5'-phosphate</name>
        <dbReference type="ChEBI" id="CHEBI:597326"/>
    </cofactor>
</comment>
<dbReference type="InterPro" id="IPR015422">
    <property type="entry name" value="PyrdxlP-dep_Trfase_small"/>
</dbReference>
<dbReference type="InterPro" id="IPR015421">
    <property type="entry name" value="PyrdxlP-dep_Trfase_major"/>
</dbReference>
<evidence type="ECO:0000256" key="4">
    <source>
        <dbReference type="ARBA" id="ARBA00022576"/>
    </source>
</evidence>
<evidence type="ECO:0000256" key="6">
    <source>
        <dbReference type="ARBA" id="ARBA00022898"/>
    </source>
</evidence>
<dbReference type="EMBL" id="CADCXV010000810">
    <property type="protein sequence ID" value="CAB0036205.1"/>
    <property type="molecule type" value="Genomic_DNA"/>
</dbReference>
<comment type="catalytic activity">
    <reaction evidence="7 8">
        <text>L-aspartate + 2-oxoglutarate = oxaloacetate + L-glutamate</text>
        <dbReference type="Rhea" id="RHEA:21824"/>
        <dbReference type="ChEBI" id="CHEBI:16452"/>
        <dbReference type="ChEBI" id="CHEBI:16810"/>
        <dbReference type="ChEBI" id="CHEBI:29985"/>
        <dbReference type="ChEBI" id="CHEBI:29991"/>
        <dbReference type="EC" id="2.6.1.1"/>
    </reaction>
</comment>
<evidence type="ECO:0000256" key="2">
    <source>
        <dbReference type="ARBA" id="ARBA00007441"/>
    </source>
</evidence>
<keyword evidence="9" id="KW-0175">Coiled coil</keyword>
<dbReference type="InterPro" id="IPR004838">
    <property type="entry name" value="NHTrfase_class1_PyrdxlP-BS"/>
</dbReference>
<accession>A0A6H5IFM7</accession>
<organism evidence="12 13">
    <name type="scientific">Trichogramma brassicae</name>
    <dbReference type="NCBI Taxonomy" id="86971"/>
    <lineage>
        <taxon>Eukaryota</taxon>
        <taxon>Metazoa</taxon>
        <taxon>Ecdysozoa</taxon>
        <taxon>Arthropoda</taxon>
        <taxon>Hexapoda</taxon>
        <taxon>Insecta</taxon>
        <taxon>Pterygota</taxon>
        <taxon>Neoptera</taxon>
        <taxon>Endopterygota</taxon>
        <taxon>Hymenoptera</taxon>
        <taxon>Apocrita</taxon>
        <taxon>Proctotrupomorpha</taxon>
        <taxon>Chalcidoidea</taxon>
        <taxon>Trichogrammatidae</taxon>
        <taxon>Trichogramma</taxon>
    </lineage>
</organism>
<feature type="region of interest" description="Disordered" evidence="10">
    <location>
        <begin position="1266"/>
        <end position="1312"/>
    </location>
</feature>
<evidence type="ECO:0000256" key="5">
    <source>
        <dbReference type="ARBA" id="ARBA00022679"/>
    </source>
</evidence>
<feature type="coiled-coil region" evidence="9">
    <location>
        <begin position="528"/>
        <end position="576"/>
    </location>
</feature>
<feature type="region of interest" description="Disordered" evidence="10">
    <location>
        <begin position="1210"/>
        <end position="1242"/>
    </location>
</feature>
<comment type="subunit">
    <text evidence="3 8">Homodimer.</text>
</comment>
<evidence type="ECO:0000313" key="12">
    <source>
        <dbReference type="EMBL" id="CAB0036205.1"/>
    </source>
</evidence>
<proteinExistence type="inferred from homology"/>
<dbReference type="PRINTS" id="PR00799">
    <property type="entry name" value="TRANSAMINASE"/>
</dbReference>
<dbReference type="PANTHER" id="PTHR11879">
    <property type="entry name" value="ASPARTATE AMINOTRANSFERASE"/>
    <property type="match status" value="1"/>
</dbReference>
<evidence type="ECO:0000256" key="8">
    <source>
        <dbReference type="RuleBase" id="RU000480"/>
    </source>
</evidence>
<feature type="coiled-coil region" evidence="9">
    <location>
        <begin position="458"/>
        <end position="492"/>
    </location>
</feature>
<dbReference type="Pfam" id="PF00155">
    <property type="entry name" value="Aminotran_1_2"/>
    <property type="match status" value="1"/>
</dbReference>
<gene>
    <name evidence="12" type="ORF">TBRA_LOCUS8083</name>
</gene>
<keyword evidence="4 8" id="KW-0032">Aminotransferase</keyword>
<evidence type="ECO:0000256" key="9">
    <source>
        <dbReference type="SAM" id="Coils"/>
    </source>
</evidence>
<dbReference type="EC" id="2.6.1.1" evidence="8"/>
<evidence type="ECO:0000313" key="13">
    <source>
        <dbReference type="Proteomes" id="UP000479190"/>
    </source>
</evidence>
<evidence type="ECO:0000256" key="7">
    <source>
        <dbReference type="ARBA" id="ARBA00049185"/>
    </source>
</evidence>
<dbReference type="InterPro" id="IPR000796">
    <property type="entry name" value="Asp_trans"/>
</dbReference>
<dbReference type="GO" id="GO:0003341">
    <property type="term" value="P:cilium movement"/>
    <property type="evidence" value="ECO:0007669"/>
    <property type="project" value="InterPro"/>
</dbReference>
<dbReference type="InterPro" id="IPR015424">
    <property type="entry name" value="PyrdxlP-dep_Trfase"/>
</dbReference>
<dbReference type="PANTHER" id="PTHR11879:SF22">
    <property type="entry name" value="ASPARTATE AMINOTRANSFERASE, MITOCHONDRIAL"/>
    <property type="match status" value="1"/>
</dbReference>
<dbReference type="Gene3D" id="3.90.1150.10">
    <property type="entry name" value="Aspartate Aminotransferase, domain 1"/>
    <property type="match status" value="1"/>
</dbReference>